<keyword evidence="1" id="KW-0732">Signal</keyword>
<gene>
    <name evidence="2" type="ORF">LzC2_35490</name>
</gene>
<comment type="caution">
    <text evidence="2">The sequence shown here is derived from an EMBL/GenBank/DDBJ whole genome shotgun (WGS) entry which is preliminary data.</text>
</comment>
<reference evidence="2 3" key="1">
    <citation type="journal article" date="2020" name="Syst. Appl. Microbiol.">
        <title>Alienimonas chondri sp. nov., a novel planctomycete isolated from the biofilm of the red alga Chondrus crispus.</title>
        <authorList>
            <person name="Vitorino I."/>
            <person name="Albuquerque L."/>
            <person name="Wiegand S."/>
            <person name="Kallscheuer N."/>
            <person name="da Costa M.S."/>
            <person name="Lobo-da-Cunha A."/>
            <person name="Jogler C."/>
            <person name="Lage O.M."/>
        </authorList>
    </citation>
    <scope>NUCLEOTIDE SEQUENCE [LARGE SCALE GENOMIC DNA]</scope>
    <source>
        <strain evidence="2 3">LzC2</strain>
    </source>
</reference>
<dbReference type="Pfam" id="PF10677">
    <property type="entry name" value="DUF2490"/>
    <property type="match status" value="1"/>
</dbReference>
<organism evidence="2 3">
    <name type="scientific">Alienimonas chondri</name>
    <dbReference type="NCBI Taxonomy" id="2681879"/>
    <lineage>
        <taxon>Bacteria</taxon>
        <taxon>Pseudomonadati</taxon>
        <taxon>Planctomycetota</taxon>
        <taxon>Planctomycetia</taxon>
        <taxon>Planctomycetales</taxon>
        <taxon>Planctomycetaceae</taxon>
        <taxon>Alienimonas</taxon>
    </lineage>
</organism>
<dbReference type="InterPro" id="IPR019619">
    <property type="entry name" value="DUF2490"/>
</dbReference>
<name>A0ABX1VH81_9PLAN</name>
<feature type="signal peptide" evidence="1">
    <location>
        <begin position="1"/>
        <end position="29"/>
    </location>
</feature>
<evidence type="ECO:0000313" key="3">
    <source>
        <dbReference type="Proteomes" id="UP000609651"/>
    </source>
</evidence>
<feature type="chain" id="PRO_5046718226" description="DUF2490 domain-containing protein" evidence="1">
    <location>
        <begin position="30"/>
        <end position="250"/>
    </location>
</feature>
<accession>A0ABX1VH81</accession>
<evidence type="ECO:0000256" key="1">
    <source>
        <dbReference type="SAM" id="SignalP"/>
    </source>
</evidence>
<sequence length="250" mass="28603">MREWYFGRLGIVTASLLLAGLVSSRSAEAQTLDDTGLWFAALTNGEADFSDEGSTPWLYWFDGHYRLRDDADGFNQSIIRPGFGRKITEDQTLWAGYAWVNTQPISRGGFDSAPDDINEHRYWQQWTWSPSARDYRFLHRSRFEQRTIEGSGDVALRWRQLARVQKILDAGCPHRPEWSLIAWNEAFFNLNDAEWGPRAGLDQNRAFFGVGYKPTADAPVRTEIGYLNQFTNAQGGTDGMNHILSVNFFF</sequence>
<protein>
    <recommendedName>
        <fullName evidence="4">DUF2490 domain-containing protein</fullName>
    </recommendedName>
</protein>
<dbReference type="RefSeq" id="WP_206678778.1">
    <property type="nucleotide sequence ID" value="NZ_WTPX01000154.1"/>
</dbReference>
<keyword evidence="3" id="KW-1185">Reference proteome</keyword>
<evidence type="ECO:0008006" key="4">
    <source>
        <dbReference type="Google" id="ProtNLM"/>
    </source>
</evidence>
<evidence type="ECO:0000313" key="2">
    <source>
        <dbReference type="EMBL" id="NNJ27445.1"/>
    </source>
</evidence>
<proteinExistence type="predicted"/>
<dbReference type="Proteomes" id="UP000609651">
    <property type="component" value="Unassembled WGS sequence"/>
</dbReference>
<dbReference type="EMBL" id="WTPX01000154">
    <property type="protein sequence ID" value="NNJ27445.1"/>
    <property type="molecule type" value="Genomic_DNA"/>
</dbReference>